<dbReference type="PROSITE" id="PS00623">
    <property type="entry name" value="GMC_OXRED_1"/>
    <property type="match status" value="1"/>
</dbReference>
<dbReference type="InterPro" id="IPR012132">
    <property type="entry name" value="GMC_OxRdtase"/>
</dbReference>
<dbReference type="PIRSF" id="PIRSF000137">
    <property type="entry name" value="Alcohol_oxidase"/>
    <property type="match status" value="1"/>
</dbReference>
<name>A0ABU9BBR6_9BURK</name>
<dbReference type="Pfam" id="PF05199">
    <property type="entry name" value="GMC_oxred_C"/>
    <property type="match status" value="1"/>
</dbReference>
<dbReference type="Pfam" id="PF00732">
    <property type="entry name" value="GMC_oxred_N"/>
    <property type="match status" value="1"/>
</dbReference>
<dbReference type="InterPro" id="IPR007867">
    <property type="entry name" value="GMC_OxRtase_C"/>
</dbReference>
<keyword evidence="3 5" id="KW-0285">Flavoprotein</keyword>
<evidence type="ECO:0000256" key="2">
    <source>
        <dbReference type="ARBA" id="ARBA00010790"/>
    </source>
</evidence>
<feature type="region of interest" description="Disordered" evidence="6">
    <location>
        <begin position="544"/>
        <end position="575"/>
    </location>
</feature>
<comment type="similarity">
    <text evidence="2 5">Belongs to the GMC oxidoreductase family.</text>
</comment>
<comment type="caution">
    <text evidence="9">The sequence shown here is derived from an EMBL/GenBank/DDBJ whole genome shotgun (WGS) entry which is preliminary data.</text>
</comment>
<reference evidence="9 10" key="1">
    <citation type="submission" date="2024-04" db="EMBL/GenBank/DDBJ databases">
        <title>Novel species of the genus Ideonella isolated from streams.</title>
        <authorList>
            <person name="Lu H."/>
        </authorList>
    </citation>
    <scope>NUCLEOTIDE SEQUENCE [LARGE SCALE GENOMIC DNA]</scope>
    <source>
        <strain evidence="9 10">BYS139W</strain>
    </source>
</reference>
<proteinExistence type="inferred from homology"/>
<keyword evidence="4 5" id="KW-0274">FAD</keyword>
<gene>
    <name evidence="9" type="ORF">AACH11_14065</name>
</gene>
<accession>A0ABU9BBR6</accession>
<comment type="cofactor">
    <cofactor evidence="1">
        <name>FAD</name>
        <dbReference type="ChEBI" id="CHEBI:57692"/>
    </cofactor>
</comment>
<sequence length="575" mass="61290">MQDQDRAAADAGTFDAIVVGAGSGGCVVTRRLVQAGWRVLLLEAGPSDDHLFVRMPATFVRVIGTERTWLYESRPQAAAGGRTMHVPQGRTLGGSSSVNAMVYIRGQAQDYDDWAADGLQGWAWRDVLPWFRHAESNQRLSGEHHGTEGPLVVSDTRFRHPLSLAFVKAAQECGLPWNHDFNGARQDGVGFYQTTTREGERASTAATYLAAVRRHPGLTVVTRAQVHRVVIEGGRATGVVWHDGAGLHRANATREVVLSAGALSTPKLLMLSGVGSAAHLQGFGIPVRQDLPGVGENFQDHLEVGVYGRCREPISLLGQDQGWTALQHGLQWQLFRTGLLTSNVVESGGFVDTAGHGRPDVQFHVLPTLVGDVGRDPLPGHGLSLNPCFLRPQSRGVVRLAGTDPQQQADFDGRFLSAEADVQTLMRGVRLARRILRAPSLARLLSEELAPGAAADLSDAAIEAHVRSHAKTVYHPAGTCRMGIDGDPLAVLTPELQVRGIAGLRVADASAFPRLVSGNTNAPVVMLAERCAAFALGHGLAAPTPAESAHLSEPGACAPTVHRSTAPATPHHEPA</sequence>
<dbReference type="SUPFAM" id="SSF51905">
    <property type="entry name" value="FAD/NAD(P)-binding domain"/>
    <property type="match status" value="1"/>
</dbReference>
<feature type="domain" description="Glucose-methanol-choline oxidoreductase N-terminal" evidence="7">
    <location>
        <begin position="89"/>
        <end position="112"/>
    </location>
</feature>
<dbReference type="EMBL" id="JBBUTF010000012">
    <property type="protein sequence ID" value="MEK8027091.1"/>
    <property type="molecule type" value="Genomic_DNA"/>
</dbReference>
<keyword evidence="10" id="KW-1185">Reference proteome</keyword>
<dbReference type="PROSITE" id="PS00624">
    <property type="entry name" value="GMC_OXRED_2"/>
    <property type="match status" value="1"/>
</dbReference>
<dbReference type="RefSeq" id="WP_341374944.1">
    <property type="nucleotide sequence ID" value="NZ_JBBUTF010000012.1"/>
</dbReference>
<dbReference type="Gene3D" id="3.30.410.40">
    <property type="match status" value="1"/>
</dbReference>
<protein>
    <submittedName>
        <fullName evidence="9">GMC family oxidoreductase N-terminal domain-containing protein</fullName>
    </submittedName>
</protein>
<dbReference type="InterPro" id="IPR036188">
    <property type="entry name" value="FAD/NAD-bd_sf"/>
</dbReference>
<dbReference type="PROSITE" id="PS51257">
    <property type="entry name" value="PROKAR_LIPOPROTEIN"/>
    <property type="match status" value="1"/>
</dbReference>
<dbReference type="SUPFAM" id="SSF54373">
    <property type="entry name" value="FAD-linked reductases, C-terminal domain"/>
    <property type="match status" value="1"/>
</dbReference>
<evidence type="ECO:0000259" key="7">
    <source>
        <dbReference type="PROSITE" id="PS00623"/>
    </source>
</evidence>
<evidence type="ECO:0000259" key="8">
    <source>
        <dbReference type="PROSITE" id="PS00624"/>
    </source>
</evidence>
<evidence type="ECO:0000256" key="4">
    <source>
        <dbReference type="ARBA" id="ARBA00022827"/>
    </source>
</evidence>
<evidence type="ECO:0000256" key="5">
    <source>
        <dbReference type="RuleBase" id="RU003968"/>
    </source>
</evidence>
<evidence type="ECO:0000313" key="10">
    <source>
        <dbReference type="Proteomes" id="UP001368500"/>
    </source>
</evidence>
<evidence type="ECO:0000256" key="6">
    <source>
        <dbReference type="SAM" id="MobiDB-lite"/>
    </source>
</evidence>
<dbReference type="InterPro" id="IPR000172">
    <property type="entry name" value="GMC_OxRdtase_N"/>
</dbReference>
<dbReference type="PANTHER" id="PTHR11552">
    <property type="entry name" value="GLUCOSE-METHANOL-CHOLINE GMC OXIDOREDUCTASE"/>
    <property type="match status" value="1"/>
</dbReference>
<feature type="domain" description="Glucose-methanol-choline oxidoreductase N-terminal" evidence="8">
    <location>
        <begin position="261"/>
        <end position="275"/>
    </location>
</feature>
<evidence type="ECO:0000256" key="1">
    <source>
        <dbReference type="ARBA" id="ARBA00001974"/>
    </source>
</evidence>
<dbReference type="Proteomes" id="UP001368500">
    <property type="component" value="Unassembled WGS sequence"/>
</dbReference>
<evidence type="ECO:0000256" key="3">
    <source>
        <dbReference type="ARBA" id="ARBA00022630"/>
    </source>
</evidence>
<evidence type="ECO:0000313" key="9">
    <source>
        <dbReference type="EMBL" id="MEK8027091.1"/>
    </source>
</evidence>
<dbReference type="PANTHER" id="PTHR11552:SF147">
    <property type="entry name" value="CHOLINE DEHYDROGENASE, MITOCHONDRIAL"/>
    <property type="match status" value="1"/>
</dbReference>
<organism evidence="9 10">
    <name type="scientific">Pseudaquabacterium rugosum</name>
    <dbReference type="NCBI Taxonomy" id="2984194"/>
    <lineage>
        <taxon>Bacteria</taxon>
        <taxon>Pseudomonadati</taxon>
        <taxon>Pseudomonadota</taxon>
        <taxon>Betaproteobacteria</taxon>
        <taxon>Burkholderiales</taxon>
        <taxon>Sphaerotilaceae</taxon>
        <taxon>Pseudaquabacterium</taxon>
    </lineage>
</organism>
<dbReference type="Gene3D" id="3.50.50.60">
    <property type="entry name" value="FAD/NAD(P)-binding domain"/>
    <property type="match status" value="1"/>
</dbReference>